<dbReference type="RefSeq" id="WP_275616352.1">
    <property type="nucleotide sequence ID" value="NZ_JARFVB010000009.1"/>
</dbReference>
<organism evidence="1 2">
    <name type="scientific">Flagellimonas yonaguniensis</name>
    <dbReference type="NCBI Taxonomy" id="3031325"/>
    <lineage>
        <taxon>Bacteria</taxon>
        <taxon>Pseudomonadati</taxon>
        <taxon>Bacteroidota</taxon>
        <taxon>Flavobacteriia</taxon>
        <taxon>Flavobacteriales</taxon>
        <taxon>Flavobacteriaceae</taxon>
        <taxon>Flagellimonas</taxon>
    </lineage>
</organism>
<reference evidence="1 2" key="1">
    <citation type="submission" date="2023-03" db="EMBL/GenBank/DDBJ databases">
        <title>Muricauda XX sp. nov. and Muricauda XXX sp. nov., two novel species isolated from Okinawa Trough.</title>
        <authorList>
            <person name="Cao W."/>
            <person name="Deng X."/>
        </authorList>
    </citation>
    <scope>NUCLEOTIDE SEQUENCE [LARGE SCALE GENOMIC DNA]</scope>
    <source>
        <strain evidence="1 2">334s03</strain>
    </source>
</reference>
<evidence type="ECO:0000313" key="2">
    <source>
        <dbReference type="Proteomes" id="UP001221366"/>
    </source>
</evidence>
<evidence type="ECO:0008006" key="3">
    <source>
        <dbReference type="Google" id="ProtNLM"/>
    </source>
</evidence>
<protein>
    <recommendedName>
        <fullName evidence="3">Lipocalin-like domain-containing protein</fullName>
    </recommendedName>
</protein>
<keyword evidence="2" id="KW-1185">Reference proteome</keyword>
<sequence>MNSLKLILILLVTTPWVSSKKEIKFITDQESTALHEVALHNLSFQQLSNHWYEVKEIEGEAVIFIPCDYQNTEFIIENTNGENKFIEITGQDGWENTLEEIVPIDNATTKVTVIRPDDAKITFVVTEISTYLSNWTWEETGYDGSKAEYSINMVPEEFKDKFKVVEEPPCM</sequence>
<gene>
    <name evidence="1" type="ORF">PY092_13620</name>
</gene>
<evidence type="ECO:0000313" key="1">
    <source>
        <dbReference type="EMBL" id="MDF0717196.1"/>
    </source>
</evidence>
<name>A0ABT5Y176_9FLAO</name>
<dbReference type="Proteomes" id="UP001221366">
    <property type="component" value="Unassembled WGS sequence"/>
</dbReference>
<comment type="caution">
    <text evidence="1">The sequence shown here is derived from an EMBL/GenBank/DDBJ whole genome shotgun (WGS) entry which is preliminary data.</text>
</comment>
<proteinExistence type="predicted"/>
<dbReference type="EMBL" id="JARFVB010000009">
    <property type="protein sequence ID" value="MDF0717196.1"/>
    <property type="molecule type" value="Genomic_DNA"/>
</dbReference>
<accession>A0ABT5Y176</accession>